<keyword evidence="8" id="KW-1185">Reference proteome</keyword>
<dbReference type="UniPathway" id="UPA00148"/>
<dbReference type="Gene3D" id="3.40.50.880">
    <property type="match status" value="1"/>
</dbReference>
<proteinExistence type="inferred from homology"/>
<dbReference type="AlphaFoldDB" id="A0A2A6RH55"/>
<evidence type="ECO:0000256" key="1">
    <source>
        <dbReference type="ARBA" id="ARBA00004953"/>
    </source>
</evidence>
<accession>A0A2A6RH55</accession>
<dbReference type="GO" id="GO:0015420">
    <property type="term" value="F:ABC-type vitamin B12 transporter activity"/>
    <property type="evidence" value="ECO:0007669"/>
    <property type="project" value="UniProtKB-UniRule"/>
</dbReference>
<dbReference type="OrthoDB" id="9808302at2"/>
<protein>
    <recommendedName>
        <fullName evidence="4">Cobyric acid synthase</fullName>
    </recommendedName>
</protein>
<evidence type="ECO:0000313" key="8">
    <source>
        <dbReference type="Proteomes" id="UP000220527"/>
    </source>
</evidence>
<dbReference type="PANTHER" id="PTHR21343">
    <property type="entry name" value="DETHIOBIOTIN SYNTHETASE"/>
    <property type="match status" value="1"/>
</dbReference>
<dbReference type="Proteomes" id="UP000220527">
    <property type="component" value="Unassembled WGS sequence"/>
</dbReference>
<dbReference type="InterPro" id="IPR033949">
    <property type="entry name" value="CobQ_GATase1"/>
</dbReference>
<keyword evidence="2 4" id="KW-0169">Cobalamin biosynthesis</keyword>
<dbReference type="PANTHER" id="PTHR21343:SF1">
    <property type="entry name" value="COBYRIC ACID SYNTHASE"/>
    <property type="match status" value="1"/>
</dbReference>
<dbReference type="CDD" id="cd01750">
    <property type="entry name" value="GATase1_CobQ"/>
    <property type="match status" value="1"/>
</dbReference>
<keyword evidence="3 4" id="KW-0315">Glutamine amidotransferase</keyword>
<dbReference type="RefSeq" id="WP_097644813.1">
    <property type="nucleotide sequence ID" value="NZ_NQWI01000072.1"/>
</dbReference>
<feature type="active site" evidence="4">
    <location>
        <position position="435"/>
    </location>
</feature>
<dbReference type="CDD" id="cd05389">
    <property type="entry name" value="CobQ_N"/>
    <property type="match status" value="1"/>
</dbReference>
<evidence type="ECO:0000256" key="4">
    <source>
        <dbReference type="HAMAP-Rule" id="MF_00028"/>
    </source>
</evidence>
<dbReference type="SUPFAM" id="SSF52317">
    <property type="entry name" value="Class I glutamine amidotransferase-like"/>
    <property type="match status" value="1"/>
</dbReference>
<evidence type="ECO:0000259" key="6">
    <source>
        <dbReference type="Pfam" id="PF07685"/>
    </source>
</evidence>
<dbReference type="EMBL" id="NQWI01000072">
    <property type="protein sequence ID" value="PDW02352.1"/>
    <property type="molecule type" value="Genomic_DNA"/>
</dbReference>
<dbReference type="InterPro" id="IPR011698">
    <property type="entry name" value="GATase_3"/>
</dbReference>
<evidence type="ECO:0000256" key="2">
    <source>
        <dbReference type="ARBA" id="ARBA00022573"/>
    </source>
</evidence>
<dbReference type="NCBIfam" id="TIGR00313">
    <property type="entry name" value="cobQ"/>
    <property type="match status" value="1"/>
</dbReference>
<dbReference type="HAMAP" id="MF_00028">
    <property type="entry name" value="CobQ"/>
    <property type="match status" value="1"/>
</dbReference>
<sequence>MPAPVIMILGTASSVGKSVLVAAFCRIAQRRGLRVAPFKAQNMSNNAAVTADGGEIGRSTAVQAAAAGVLPTVAMNPILIKPEGQRRSQIIVEGRPWQSLDALDYWQRKDQLWAVVTRNLDALRNSYDLVIAEGAGSPVELNLKPRDLVNMRVASYAQARTLLVGDIDSGGIFAQLLGTLMLLEPDERALIAGMLVNRFRGDPALFHDGVSILEQRAGLPVLGVIPWIHDLGLAEEDGVALERKAAPASAGLTIAVVQLPAIANFDDFDPLAREPGIALRYVERPEQLAGARAVILPGTKHTLAARAWLHERGFDAALRSFPGAIVGICGGYQLLGVSISDPEGVEGGGGNAAGLGLLPVNTSFSQSKRTLQVHGRACTPWANAAPLEGYEIHMGRTYGDEINPVAIITTRDQQASQHFDGCYREAGRIWGCYLHGIFANHAFRQGWLQSLGWQANPSASPPPPDPYERLADTVEAALASRSGEWFEGLC</sequence>
<comment type="similarity">
    <text evidence="4">Belongs to the CobB/CobQ family. CobQ subfamily.</text>
</comment>
<feature type="domain" description="CobQ/CobB/MinD/ParA nucleotide binding" evidence="5">
    <location>
        <begin position="6"/>
        <end position="238"/>
    </location>
</feature>
<comment type="pathway">
    <text evidence="1 4">Cofactor biosynthesis; adenosylcobalamin biosynthesis.</text>
</comment>
<dbReference type="GO" id="GO:0009236">
    <property type="term" value="P:cobalamin biosynthetic process"/>
    <property type="evidence" value="ECO:0007669"/>
    <property type="project" value="UniProtKB-UniRule"/>
</dbReference>
<name>A0A2A6RH55_9CHLR</name>
<feature type="active site" description="Nucleophile" evidence="4">
    <location>
        <position position="329"/>
    </location>
</feature>
<dbReference type="Pfam" id="PF01656">
    <property type="entry name" value="CbiA"/>
    <property type="match status" value="1"/>
</dbReference>
<dbReference type="InterPro" id="IPR002586">
    <property type="entry name" value="CobQ/CobB/MinD/ParA_Nub-bd_dom"/>
</dbReference>
<dbReference type="PROSITE" id="PS51274">
    <property type="entry name" value="GATASE_COBBQ"/>
    <property type="match status" value="1"/>
</dbReference>
<reference evidence="8" key="1">
    <citation type="submission" date="2017-08" db="EMBL/GenBank/DDBJ databases">
        <authorList>
            <person name="Grouzdev D.S."/>
            <person name="Gaisin V.A."/>
            <person name="Rysina M.S."/>
            <person name="Gorlenko V.M."/>
        </authorList>
    </citation>
    <scope>NUCLEOTIDE SEQUENCE [LARGE SCALE GENOMIC DNA]</scope>
    <source>
        <strain evidence="8">Kir15-3F</strain>
    </source>
</reference>
<dbReference type="InterPro" id="IPR027417">
    <property type="entry name" value="P-loop_NTPase"/>
</dbReference>
<evidence type="ECO:0000313" key="7">
    <source>
        <dbReference type="EMBL" id="PDW02352.1"/>
    </source>
</evidence>
<dbReference type="InterPro" id="IPR029062">
    <property type="entry name" value="Class_I_gatase-like"/>
</dbReference>
<dbReference type="Gene3D" id="3.40.50.300">
    <property type="entry name" value="P-loop containing nucleotide triphosphate hydrolases"/>
    <property type="match status" value="1"/>
</dbReference>
<dbReference type="InterPro" id="IPR047045">
    <property type="entry name" value="CobQ_N"/>
</dbReference>
<feature type="domain" description="CobB/CobQ-like glutamine amidotransferase" evidence="6">
    <location>
        <begin position="253"/>
        <end position="442"/>
    </location>
</feature>
<evidence type="ECO:0000256" key="3">
    <source>
        <dbReference type="ARBA" id="ARBA00022962"/>
    </source>
</evidence>
<dbReference type="SUPFAM" id="SSF52540">
    <property type="entry name" value="P-loop containing nucleoside triphosphate hydrolases"/>
    <property type="match status" value="1"/>
</dbReference>
<dbReference type="Pfam" id="PF07685">
    <property type="entry name" value="GATase_3"/>
    <property type="match status" value="1"/>
</dbReference>
<evidence type="ECO:0000259" key="5">
    <source>
        <dbReference type="Pfam" id="PF01656"/>
    </source>
</evidence>
<comment type="function">
    <text evidence="4">Catalyzes amidations at positions B, D, E, and G on adenosylcobyrinic A,C-diamide. NH(2) groups are provided by glutamine, and one molecule of ATP is hydrogenolyzed for each amidation.</text>
</comment>
<dbReference type="InterPro" id="IPR004459">
    <property type="entry name" value="CobQ_synth"/>
</dbReference>
<comment type="caution">
    <text evidence="7">The sequence shown here is derived from an EMBL/GenBank/DDBJ whole genome shotgun (WGS) entry which is preliminary data.</text>
</comment>
<organism evidence="7 8">
    <name type="scientific">Candidatus Viridilinea mediisalina</name>
    <dbReference type="NCBI Taxonomy" id="2024553"/>
    <lineage>
        <taxon>Bacteria</taxon>
        <taxon>Bacillati</taxon>
        <taxon>Chloroflexota</taxon>
        <taxon>Chloroflexia</taxon>
        <taxon>Chloroflexales</taxon>
        <taxon>Chloroflexineae</taxon>
        <taxon>Oscillochloridaceae</taxon>
        <taxon>Candidatus Viridilinea</taxon>
    </lineage>
</organism>
<dbReference type="NCBIfam" id="NF001989">
    <property type="entry name" value="PRK00784.1"/>
    <property type="match status" value="1"/>
</dbReference>
<gene>
    <name evidence="4" type="primary">cobQ</name>
    <name evidence="7" type="ORF">CJ255_14465</name>
</gene>
<dbReference type="GO" id="GO:0003824">
    <property type="term" value="F:catalytic activity"/>
    <property type="evidence" value="ECO:0007669"/>
    <property type="project" value="InterPro"/>
</dbReference>